<organism evidence="1 2">
    <name type="scientific">Histidinibacterium lentulum</name>
    <dbReference type="NCBI Taxonomy" id="2480588"/>
    <lineage>
        <taxon>Bacteria</taxon>
        <taxon>Pseudomonadati</taxon>
        <taxon>Pseudomonadota</taxon>
        <taxon>Alphaproteobacteria</taxon>
        <taxon>Rhodobacterales</taxon>
        <taxon>Paracoccaceae</taxon>
        <taxon>Histidinibacterium</taxon>
    </lineage>
</organism>
<sequence>MTAPEEADLFLVPLLDGNHALAQVAAPPSVDHVDILLTLSRDTAPRRIAREEVVAALRVPVAPFVEGHWSVIGYDTLPRPGVTVPDSVTEPGLVEAFLNACHGLYPWDGFPRRDLFDDMLAPGVEPPAARRMRSEF</sequence>
<dbReference type="RefSeq" id="WP_123640524.1">
    <property type="nucleotide sequence ID" value="NZ_ML119081.1"/>
</dbReference>
<evidence type="ECO:0000313" key="1">
    <source>
        <dbReference type="EMBL" id="ROU04116.1"/>
    </source>
</evidence>
<reference evidence="1 2" key="1">
    <citation type="submission" date="2018-10" db="EMBL/GenBank/DDBJ databases">
        <title>Histidinibacterium lentulum gen. nov., sp. nov., a marine bacterium from the culture broth of Picochlorum sp. 122.</title>
        <authorList>
            <person name="Wang G."/>
        </authorList>
    </citation>
    <scope>NUCLEOTIDE SEQUENCE [LARGE SCALE GENOMIC DNA]</scope>
    <source>
        <strain evidence="1 2">B17</strain>
    </source>
</reference>
<evidence type="ECO:0000313" key="2">
    <source>
        <dbReference type="Proteomes" id="UP000268016"/>
    </source>
</evidence>
<dbReference type="EMBL" id="RDRB01000001">
    <property type="protein sequence ID" value="ROU04116.1"/>
    <property type="molecule type" value="Genomic_DNA"/>
</dbReference>
<accession>A0A3N2R9T9</accession>
<dbReference type="AlphaFoldDB" id="A0A3N2R9T9"/>
<proteinExistence type="predicted"/>
<dbReference type="Proteomes" id="UP000268016">
    <property type="component" value="Unassembled WGS sequence"/>
</dbReference>
<keyword evidence="2" id="KW-1185">Reference proteome</keyword>
<protein>
    <submittedName>
        <fullName evidence="1">Uncharacterized protein</fullName>
    </submittedName>
</protein>
<dbReference type="OrthoDB" id="7862257at2"/>
<comment type="caution">
    <text evidence="1">The sequence shown here is derived from an EMBL/GenBank/DDBJ whole genome shotgun (WGS) entry which is preliminary data.</text>
</comment>
<gene>
    <name evidence="1" type="ORF">EAT49_01585</name>
</gene>
<name>A0A3N2R9T9_9RHOB</name>